<evidence type="ECO:0000259" key="1">
    <source>
        <dbReference type="PROSITE" id="PS50943"/>
    </source>
</evidence>
<dbReference type="SUPFAM" id="SSF52540">
    <property type="entry name" value="P-loop containing nucleoside triphosphate hydrolases"/>
    <property type="match status" value="1"/>
</dbReference>
<reference evidence="2" key="1">
    <citation type="submission" date="2022-09" db="EMBL/GenBank/DDBJ databases">
        <title>Intensive care unit water sources are persistently colonized with multi-drug resistant bacteria and are the site of extensive horizontal gene transfer of antibiotic resistance genes.</title>
        <authorList>
            <person name="Diorio-Toth L."/>
        </authorList>
    </citation>
    <scope>NUCLEOTIDE SEQUENCE</scope>
    <source>
        <strain evidence="2">GD03686</strain>
    </source>
</reference>
<dbReference type="Pfam" id="PF01381">
    <property type="entry name" value="HTH_3"/>
    <property type="match status" value="1"/>
</dbReference>
<evidence type="ECO:0000313" key="2">
    <source>
        <dbReference type="EMBL" id="MDH2007174.1"/>
    </source>
</evidence>
<dbReference type="Gene3D" id="1.10.10.60">
    <property type="entry name" value="Homeodomain-like"/>
    <property type="match status" value="1"/>
</dbReference>
<proteinExistence type="predicted"/>
<sequence length="313" mass="34612">MKNSKYQADSGESNYFQPFDKMKLISAAELAKLNARTRKKHWGEPIQSNQIGMLFGPRGHGKTWVALGIAVSMSTGVDFLNKKPRKARKVIYMDGEMDLVTLKSRTIALCKSLKTNPPDGLKIFTPETFTGLLPSINTFDGQGEIDALIGTEWDVLFIDNYSAWSGDGRETAEAWAPMMRWMLGHKRAGRTIIVIHHTGKTGKQRGSSSHEDALDWSVALKPADGVFSDGALRFNLVWEKNRHLSSADAKPIAVTMGKDEEGGLTWSQSDGVHKNSRAQEAKELMESGLSQAEVAKKLGVDRTTVGRWLKYAS</sequence>
<protein>
    <submittedName>
        <fullName evidence="2">AAA family ATPase</fullName>
    </submittedName>
</protein>
<dbReference type="Proteomes" id="UP001161294">
    <property type="component" value="Unassembled WGS sequence"/>
</dbReference>
<dbReference type="EMBL" id="JAOCJW010000049">
    <property type="protein sequence ID" value="MDH2007174.1"/>
    <property type="molecule type" value="Genomic_DNA"/>
</dbReference>
<dbReference type="SUPFAM" id="SSF46689">
    <property type="entry name" value="Homeodomain-like"/>
    <property type="match status" value="1"/>
</dbReference>
<dbReference type="InterPro" id="IPR027417">
    <property type="entry name" value="P-loop_NTPase"/>
</dbReference>
<dbReference type="PROSITE" id="PS50943">
    <property type="entry name" value="HTH_CROC1"/>
    <property type="match status" value="1"/>
</dbReference>
<dbReference type="AlphaFoldDB" id="A0AA42W6Q2"/>
<name>A0AA42W6Q2_9BURK</name>
<evidence type="ECO:0000313" key="3">
    <source>
        <dbReference type="Proteomes" id="UP001161294"/>
    </source>
</evidence>
<organism evidence="2 3">
    <name type="scientific">Comamonas aquatica</name>
    <dbReference type="NCBI Taxonomy" id="225991"/>
    <lineage>
        <taxon>Bacteria</taxon>
        <taxon>Pseudomonadati</taxon>
        <taxon>Pseudomonadota</taxon>
        <taxon>Betaproteobacteria</taxon>
        <taxon>Burkholderiales</taxon>
        <taxon>Comamonadaceae</taxon>
        <taxon>Comamonas</taxon>
    </lineage>
</organism>
<dbReference type="InterPro" id="IPR001387">
    <property type="entry name" value="Cro/C1-type_HTH"/>
</dbReference>
<dbReference type="RefSeq" id="WP_182283352.1">
    <property type="nucleotide sequence ID" value="NZ_JAOCET010000001.1"/>
</dbReference>
<accession>A0AA42W6Q2</accession>
<gene>
    <name evidence="2" type="ORF">N5J23_16810</name>
</gene>
<comment type="caution">
    <text evidence="2">The sequence shown here is derived from an EMBL/GenBank/DDBJ whole genome shotgun (WGS) entry which is preliminary data.</text>
</comment>
<dbReference type="InterPro" id="IPR009057">
    <property type="entry name" value="Homeodomain-like_sf"/>
</dbReference>
<feature type="domain" description="HTH cro/C1-type" evidence="1">
    <location>
        <begin position="288"/>
        <end position="308"/>
    </location>
</feature>
<dbReference type="Gene3D" id="3.40.50.300">
    <property type="entry name" value="P-loop containing nucleotide triphosphate hydrolases"/>
    <property type="match status" value="1"/>
</dbReference>
<dbReference type="Pfam" id="PF13481">
    <property type="entry name" value="AAA_25"/>
    <property type="match status" value="1"/>
</dbReference>